<dbReference type="PANTHER" id="PTHR34585">
    <property type="match status" value="1"/>
</dbReference>
<sequence length="86" mass="10212">MMKTNFPSKESYDYLFHVLLKELIGRIDNLALKTVRKDLLDSADLKQMYNLSDSSIYRLRRNGKIKFIKLGGKYYYSRQSIENLLK</sequence>
<feature type="domain" description="Helix-turn-helix" evidence="1">
    <location>
        <begin position="39"/>
        <end position="85"/>
    </location>
</feature>
<dbReference type="Proteomes" id="UP001158050">
    <property type="component" value="Unassembled WGS sequence"/>
</dbReference>
<protein>
    <submittedName>
        <fullName evidence="2">Helix-turn-helix domain-containing protein</fullName>
    </submittedName>
</protein>
<name>A0ABY1R6N3_9FLAO</name>
<dbReference type="EMBL" id="FXUO01000010">
    <property type="protein sequence ID" value="SMP96946.1"/>
    <property type="molecule type" value="Genomic_DNA"/>
</dbReference>
<dbReference type="InterPro" id="IPR009061">
    <property type="entry name" value="DNA-bd_dom_put_sf"/>
</dbReference>
<organism evidence="2 3">
    <name type="scientific">Epilithonimonas pallida</name>
    <dbReference type="NCBI Taxonomy" id="373671"/>
    <lineage>
        <taxon>Bacteria</taxon>
        <taxon>Pseudomonadati</taxon>
        <taxon>Bacteroidota</taxon>
        <taxon>Flavobacteriia</taxon>
        <taxon>Flavobacteriales</taxon>
        <taxon>Weeksellaceae</taxon>
        <taxon>Chryseobacterium group</taxon>
        <taxon>Epilithonimonas</taxon>
    </lineage>
</organism>
<dbReference type="PANTHER" id="PTHR34585:SF22">
    <property type="entry name" value="HELIX-TURN-HELIX DOMAIN-CONTAINING PROTEIN"/>
    <property type="match status" value="1"/>
</dbReference>
<reference evidence="2 3" key="1">
    <citation type="submission" date="2017-05" db="EMBL/GenBank/DDBJ databases">
        <authorList>
            <person name="Varghese N."/>
            <person name="Submissions S."/>
        </authorList>
    </citation>
    <scope>NUCLEOTIDE SEQUENCE [LARGE SCALE GENOMIC DNA]</scope>
    <source>
        <strain evidence="2 3">DSM 18015</strain>
    </source>
</reference>
<gene>
    <name evidence="2" type="ORF">SAMN05421679_11099</name>
</gene>
<dbReference type="Pfam" id="PF12728">
    <property type="entry name" value="HTH_17"/>
    <property type="match status" value="1"/>
</dbReference>
<dbReference type="RefSeq" id="WP_283418011.1">
    <property type="nucleotide sequence ID" value="NZ_FXUO01000010.1"/>
</dbReference>
<proteinExistence type="predicted"/>
<dbReference type="InterPro" id="IPR041657">
    <property type="entry name" value="HTH_17"/>
</dbReference>
<dbReference type="SUPFAM" id="SSF46955">
    <property type="entry name" value="Putative DNA-binding domain"/>
    <property type="match status" value="1"/>
</dbReference>
<comment type="caution">
    <text evidence="2">The sequence shown here is derived from an EMBL/GenBank/DDBJ whole genome shotgun (WGS) entry which is preliminary data.</text>
</comment>
<evidence type="ECO:0000313" key="3">
    <source>
        <dbReference type="Proteomes" id="UP001158050"/>
    </source>
</evidence>
<evidence type="ECO:0000259" key="1">
    <source>
        <dbReference type="Pfam" id="PF12728"/>
    </source>
</evidence>
<evidence type="ECO:0000313" key="2">
    <source>
        <dbReference type="EMBL" id="SMP96946.1"/>
    </source>
</evidence>
<accession>A0ABY1R6N3</accession>
<keyword evidence="3" id="KW-1185">Reference proteome</keyword>